<dbReference type="AlphaFoldDB" id="A0A3S2PG37"/>
<gene>
    <name evidence="2" type="ORF">OJAV_G00026790</name>
</gene>
<feature type="region of interest" description="Disordered" evidence="1">
    <location>
        <begin position="66"/>
        <end position="90"/>
    </location>
</feature>
<evidence type="ECO:0000313" key="3">
    <source>
        <dbReference type="Proteomes" id="UP000283210"/>
    </source>
</evidence>
<protein>
    <submittedName>
        <fullName evidence="2">Uncharacterized protein</fullName>
    </submittedName>
</protein>
<organism evidence="2 3">
    <name type="scientific">Oryzias javanicus</name>
    <name type="common">Javanese ricefish</name>
    <name type="synonym">Aplocheilus javanicus</name>
    <dbReference type="NCBI Taxonomy" id="123683"/>
    <lineage>
        <taxon>Eukaryota</taxon>
        <taxon>Metazoa</taxon>
        <taxon>Chordata</taxon>
        <taxon>Craniata</taxon>
        <taxon>Vertebrata</taxon>
        <taxon>Euteleostomi</taxon>
        <taxon>Actinopterygii</taxon>
        <taxon>Neopterygii</taxon>
        <taxon>Teleostei</taxon>
        <taxon>Neoteleostei</taxon>
        <taxon>Acanthomorphata</taxon>
        <taxon>Ovalentaria</taxon>
        <taxon>Atherinomorphae</taxon>
        <taxon>Beloniformes</taxon>
        <taxon>Adrianichthyidae</taxon>
        <taxon>Oryziinae</taxon>
        <taxon>Oryzias</taxon>
    </lineage>
</organism>
<keyword evidence="3" id="KW-1185">Reference proteome</keyword>
<reference evidence="2 3" key="2">
    <citation type="submission" date="2019-01" db="EMBL/GenBank/DDBJ databases">
        <title>A chromosome length genome reference of the Java medaka (oryzias javanicus).</title>
        <authorList>
            <person name="Herpin A."/>
            <person name="Takehana Y."/>
            <person name="Naruse K."/>
            <person name="Ansai S."/>
            <person name="Kawaguchi M."/>
        </authorList>
    </citation>
    <scope>NUCLEOTIDE SEQUENCE [LARGE SCALE GENOMIC DNA]</scope>
    <source>
        <strain evidence="2">RS831</strain>
        <tissue evidence="2">Whole body</tissue>
    </source>
</reference>
<reference evidence="2 3" key="1">
    <citation type="submission" date="2018-11" db="EMBL/GenBank/DDBJ databases">
        <authorList>
            <person name="Lopez-Roques C."/>
            <person name="Donnadieu C."/>
            <person name="Bouchez O."/>
            <person name="Klopp C."/>
            <person name="Cabau C."/>
            <person name="Zahm M."/>
        </authorList>
    </citation>
    <scope>NUCLEOTIDE SEQUENCE [LARGE SCALE GENOMIC DNA]</scope>
    <source>
        <strain evidence="2">RS831</strain>
        <tissue evidence="2">Whole body</tissue>
    </source>
</reference>
<evidence type="ECO:0000313" key="2">
    <source>
        <dbReference type="EMBL" id="RVE74870.1"/>
    </source>
</evidence>
<proteinExistence type="predicted"/>
<sequence length="90" mass="9848">MGTLKCLKNQSDAALDLLYPALFRRTLEQKILQTHEGGCFCLGCSCPHSSTQGGWRGMGRIINQAATARPPPTHNPVSNGECYESKVFTH</sequence>
<dbReference type="Proteomes" id="UP000283210">
    <property type="component" value="Chromosome 3"/>
</dbReference>
<dbReference type="EMBL" id="CM012439">
    <property type="protein sequence ID" value="RVE74870.1"/>
    <property type="molecule type" value="Genomic_DNA"/>
</dbReference>
<evidence type="ECO:0000256" key="1">
    <source>
        <dbReference type="SAM" id="MobiDB-lite"/>
    </source>
</evidence>
<accession>A0A3S2PG37</accession>
<name>A0A3S2PG37_ORYJA</name>